<dbReference type="InterPro" id="IPR005801">
    <property type="entry name" value="ADC_synthase"/>
</dbReference>
<evidence type="ECO:0000259" key="1">
    <source>
        <dbReference type="Pfam" id="PF00425"/>
    </source>
</evidence>
<evidence type="ECO:0000259" key="2">
    <source>
        <dbReference type="Pfam" id="PF04715"/>
    </source>
</evidence>
<sequence>MTRLLTITPLPYYSDPGTYFYRLRQRPDAILLDSGQPQSPSGRYDIISSDPLATLTIDQTGQIHCPAISGLSNDPLKAQQELLTHLDIEAPATELPFTGGVIGYWSYDFARLLEQLPDRAANDIGLPLARLGLYDWALIQDHERHESWLIADSARRREIERWLAGPAPREKPFRLASPFVDELPRKDYGEQFARVMAHLNHGDCYQINLARRFSTRYSGDLWQAYQRLRAATPMPYAGFWQWHNEQTGTHQALLSVSPERFLEARAGHLHTRPIKGTRPRGTTIEEDEALARSLKESPKDLAENVMIVDLLRNDLGRVCRPGSVNVPSLASLESYANVHHLVSVIEGELAPGFHSLDALMAAFPGGSITGAPKHQAMTLIDELEPVRRSAWCGSLGYVDIRGRLDSSIMIRTVVADRDHLYLWGGGGLVADSREQEEFEEIDAKVGRLMHALSASD</sequence>
<organism evidence="3 4">
    <name type="scientific">Kushneria phosphatilytica</name>
    <dbReference type="NCBI Taxonomy" id="657387"/>
    <lineage>
        <taxon>Bacteria</taxon>
        <taxon>Pseudomonadati</taxon>
        <taxon>Pseudomonadota</taxon>
        <taxon>Gammaproteobacteria</taxon>
        <taxon>Oceanospirillales</taxon>
        <taxon>Halomonadaceae</taxon>
        <taxon>Kushneria</taxon>
    </lineage>
</organism>
<dbReference type="AlphaFoldDB" id="A0A1S1NV18"/>
<dbReference type="PRINTS" id="PR00095">
    <property type="entry name" value="ANTSNTHASEI"/>
</dbReference>
<dbReference type="PANTHER" id="PTHR11236:SF50">
    <property type="entry name" value="AMINODEOXYCHORISMATE SYNTHASE COMPONENT 1"/>
    <property type="match status" value="1"/>
</dbReference>
<dbReference type="InterPro" id="IPR019999">
    <property type="entry name" value="Anth_synth_I-like"/>
</dbReference>
<dbReference type="EMBL" id="CP043420">
    <property type="protein sequence ID" value="QEL11540.1"/>
    <property type="molecule type" value="Genomic_DNA"/>
</dbReference>
<dbReference type="RefSeq" id="WP_070978882.1">
    <property type="nucleotide sequence ID" value="NZ_CP043420.1"/>
</dbReference>
<keyword evidence="4" id="KW-1185">Reference proteome</keyword>
<proteinExistence type="predicted"/>
<name>A0A1S1NV18_9GAMM</name>
<dbReference type="InterPro" id="IPR006805">
    <property type="entry name" value="Anth_synth_I_N"/>
</dbReference>
<feature type="domain" description="Chorismate-utilising enzyme C-terminal" evidence="1">
    <location>
        <begin position="185"/>
        <end position="444"/>
    </location>
</feature>
<feature type="domain" description="Anthranilate synthase component I N-terminal" evidence="2">
    <location>
        <begin position="16"/>
        <end position="148"/>
    </location>
</feature>
<dbReference type="Gene3D" id="3.60.120.10">
    <property type="entry name" value="Anthranilate synthase"/>
    <property type="match status" value="1"/>
</dbReference>
<evidence type="ECO:0000313" key="4">
    <source>
        <dbReference type="Proteomes" id="UP000322553"/>
    </source>
</evidence>
<dbReference type="KEGG" id="kuy:FY550_10635"/>
<reference evidence="3 4" key="1">
    <citation type="submission" date="2019-08" db="EMBL/GenBank/DDBJ databases">
        <title>Complete genome sequence of Kushneria sp. YCWA18, a halophilic phosphate-solubilizing bacterium isolated from Daqiao saltern in China.</title>
        <authorList>
            <person name="Du G.-X."/>
            <person name="Qu L.-Y."/>
        </authorList>
    </citation>
    <scope>NUCLEOTIDE SEQUENCE [LARGE SCALE GENOMIC DNA]</scope>
    <source>
        <strain evidence="3 4">YCWA18</strain>
    </source>
</reference>
<protein>
    <submittedName>
        <fullName evidence="3">Anthranilate synthase component I family protein</fullName>
    </submittedName>
</protein>
<gene>
    <name evidence="3" type="ORF">FY550_10635</name>
</gene>
<dbReference type="OrthoDB" id="9803598at2"/>
<dbReference type="GO" id="GO:0046820">
    <property type="term" value="F:4-amino-4-deoxychorismate synthase activity"/>
    <property type="evidence" value="ECO:0007669"/>
    <property type="project" value="TreeGrafter"/>
</dbReference>
<dbReference type="STRING" id="657387.BH688_09575"/>
<accession>A0A1S1NV18</accession>
<evidence type="ECO:0000313" key="3">
    <source>
        <dbReference type="EMBL" id="QEL11540.1"/>
    </source>
</evidence>
<dbReference type="GO" id="GO:0000162">
    <property type="term" value="P:L-tryptophan biosynthetic process"/>
    <property type="evidence" value="ECO:0007669"/>
    <property type="project" value="TreeGrafter"/>
</dbReference>
<dbReference type="SUPFAM" id="SSF56322">
    <property type="entry name" value="ADC synthase"/>
    <property type="match status" value="1"/>
</dbReference>
<dbReference type="Pfam" id="PF00425">
    <property type="entry name" value="Chorismate_bind"/>
    <property type="match status" value="1"/>
</dbReference>
<dbReference type="InterPro" id="IPR015890">
    <property type="entry name" value="Chorismate_C"/>
</dbReference>
<dbReference type="Proteomes" id="UP000322553">
    <property type="component" value="Chromosome"/>
</dbReference>
<dbReference type="PANTHER" id="PTHR11236">
    <property type="entry name" value="AMINOBENZOATE/ANTHRANILATE SYNTHASE"/>
    <property type="match status" value="1"/>
</dbReference>
<dbReference type="Pfam" id="PF04715">
    <property type="entry name" value="Anth_synt_I_N"/>
    <property type="match status" value="1"/>
</dbReference>